<dbReference type="AlphaFoldDB" id="A0A1U8DJG9"/>
<dbReference type="SMART" id="SM00005">
    <property type="entry name" value="DEATH"/>
    <property type="match status" value="1"/>
</dbReference>
<evidence type="ECO:0000259" key="12">
    <source>
        <dbReference type="PROSITE" id="PS50050"/>
    </source>
</evidence>
<evidence type="ECO:0000256" key="9">
    <source>
        <dbReference type="PROSITE-ProRule" id="PRU00206"/>
    </source>
</evidence>
<name>A0A1U8DJG9_ALLSI</name>
<evidence type="ECO:0000256" key="6">
    <source>
        <dbReference type="ARBA" id="ARBA00023157"/>
    </source>
</evidence>
<feature type="domain" description="Death" evidence="11">
    <location>
        <begin position="304"/>
        <end position="374"/>
    </location>
</feature>
<dbReference type="Proteomes" id="UP000189705">
    <property type="component" value="Unplaced"/>
</dbReference>
<dbReference type="FunFam" id="2.10.50.10:FF:000004">
    <property type="entry name" value="Tumor necrosis factor receptor superfamily member 6"/>
    <property type="match status" value="1"/>
</dbReference>
<keyword evidence="8" id="KW-0325">Glycoprotein</keyword>
<reference evidence="14" key="1">
    <citation type="submission" date="2025-08" db="UniProtKB">
        <authorList>
            <consortium name="RefSeq"/>
        </authorList>
    </citation>
    <scope>IDENTIFICATION</scope>
</reference>
<feature type="domain" description="TNFR-Cys" evidence="12">
    <location>
        <begin position="68"/>
        <end position="109"/>
    </location>
</feature>
<keyword evidence="7 14" id="KW-0675">Receptor</keyword>
<dbReference type="CTD" id="8795"/>
<evidence type="ECO:0000256" key="10">
    <source>
        <dbReference type="SAM" id="Phobius"/>
    </source>
</evidence>
<evidence type="ECO:0000259" key="11">
    <source>
        <dbReference type="PROSITE" id="PS50017"/>
    </source>
</evidence>
<feature type="disulfide bond" evidence="9">
    <location>
        <begin position="91"/>
        <end position="109"/>
    </location>
</feature>
<comment type="subcellular location">
    <subcellularLocation>
        <location evidence="1">Membrane</location>
    </subcellularLocation>
</comment>
<dbReference type="InterPro" id="IPR034024">
    <property type="entry name" value="TNFRSF10_N"/>
</dbReference>
<dbReference type="eggNOG" id="ENOG502RBEC">
    <property type="taxonomic scope" value="Eukaryota"/>
</dbReference>
<keyword evidence="13" id="KW-1185">Reference proteome</keyword>
<dbReference type="Gene3D" id="1.10.533.10">
    <property type="entry name" value="Death Domain, Fas"/>
    <property type="match status" value="1"/>
</dbReference>
<comment type="caution">
    <text evidence="9">Lacks conserved residue(s) required for the propagation of feature annotation.</text>
</comment>
<evidence type="ECO:0000313" key="13">
    <source>
        <dbReference type="Proteomes" id="UP000189705"/>
    </source>
</evidence>
<keyword evidence="6 9" id="KW-1015">Disulfide bond</keyword>
<feature type="disulfide bond" evidence="9">
    <location>
        <begin position="111"/>
        <end position="126"/>
    </location>
</feature>
<dbReference type="GO" id="GO:0005886">
    <property type="term" value="C:plasma membrane"/>
    <property type="evidence" value="ECO:0007669"/>
    <property type="project" value="TreeGrafter"/>
</dbReference>
<dbReference type="GeneID" id="102378076"/>
<keyword evidence="4" id="KW-0677">Repeat</keyword>
<feature type="domain" description="TNFR-Cys" evidence="12">
    <location>
        <begin position="110"/>
        <end position="151"/>
    </location>
</feature>
<dbReference type="PANTHER" id="PTHR46330:SF6">
    <property type="entry name" value="HEMATOPOIETIC DEATH RECEPTOR-RELATED"/>
    <property type="match status" value="1"/>
</dbReference>
<dbReference type="PROSITE" id="PS50050">
    <property type="entry name" value="TNFR_NGFR_2"/>
    <property type="match status" value="2"/>
</dbReference>
<protein>
    <submittedName>
        <fullName evidence="14">Tumor necrosis factor receptor superfamily member 10B</fullName>
    </submittedName>
</protein>
<dbReference type="InterPro" id="IPR034029">
    <property type="entry name" value="TNFRSF10A/B_death"/>
</dbReference>
<accession>A0A1U8DJG9</accession>
<dbReference type="InterPro" id="IPR052491">
    <property type="entry name" value="TNFRSF10"/>
</dbReference>
<keyword evidence="10" id="KW-0812">Transmembrane</keyword>
<evidence type="ECO:0000256" key="1">
    <source>
        <dbReference type="ARBA" id="ARBA00004370"/>
    </source>
</evidence>
<evidence type="ECO:0000256" key="5">
    <source>
        <dbReference type="ARBA" id="ARBA00023136"/>
    </source>
</evidence>
<sequence length="395" mass="43924">MEHKAKSASVLRIRDAEGSRVDAAASRPTTPDLDFYFVDGRLRCKRCPRGHYVKEHCANPDGSAMCLPCKEGFEYMAYSNEFKTCFSCRACRGDQVEVRPCTSTSDRECACKNGTYCTPDQPCEMCHKCRTSCPKGGEVVKSCTPYSDIQCSHSIVPPPAQGNSVGLVTGIAVFPTIVVIVLVVLAVRYCCSSDDEKSFDLKSKILLRLTNSTRRNQGTLDNHRNQKMDWESQHKLLVPQEQAGQLGPMGPVAEASHSELEVVQTSTAPEVKGRKNLVPVEGDDQIETLRRSFDVFAEEVPYKDWKRFGRKLHLSENEIMMAEKIGGDSLLEQYVQMLTTWLNKEGTGSSVNTLLETLDRIHLRGVAQSVCNKLIQYGLYKYEDASPEADGIVSS</sequence>
<dbReference type="STRING" id="38654.A0A1U8DJG9"/>
<dbReference type="SUPFAM" id="SSF57586">
    <property type="entry name" value="TNF receptor-like"/>
    <property type="match status" value="2"/>
</dbReference>
<proteinExistence type="predicted"/>
<dbReference type="InterPro" id="IPR011029">
    <property type="entry name" value="DEATH-like_dom_sf"/>
</dbReference>
<dbReference type="GO" id="GO:0009986">
    <property type="term" value="C:cell surface"/>
    <property type="evidence" value="ECO:0007669"/>
    <property type="project" value="TreeGrafter"/>
</dbReference>
<feature type="disulfide bond" evidence="9">
    <location>
        <begin position="88"/>
        <end position="101"/>
    </location>
</feature>
<dbReference type="Pfam" id="PF00531">
    <property type="entry name" value="Death"/>
    <property type="match status" value="1"/>
</dbReference>
<evidence type="ECO:0000256" key="3">
    <source>
        <dbReference type="ARBA" id="ARBA00022729"/>
    </source>
</evidence>
<evidence type="ECO:0000313" key="14">
    <source>
        <dbReference type="RefSeq" id="XP_014377879.2"/>
    </source>
</evidence>
<dbReference type="InterPro" id="IPR001368">
    <property type="entry name" value="TNFR/NGFR_Cys_rich_reg"/>
</dbReference>
<dbReference type="CDD" id="cd10580">
    <property type="entry name" value="TNFRSF10"/>
    <property type="match status" value="1"/>
</dbReference>
<feature type="repeat" description="TNFR-Cys" evidence="9">
    <location>
        <begin position="110"/>
        <end position="151"/>
    </location>
</feature>
<keyword evidence="2" id="KW-0053">Apoptosis</keyword>
<evidence type="ECO:0000256" key="7">
    <source>
        <dbReference type="ARBA" id="ARBA00023170"/>
    </source>
</evidence>
<dbReference type="Pfam" id="PF00020">
    <property type="entry name" value="TNFR_c6"/>
    <property type="match status" value="2"/>
</dbReference>
<dbReference type="InParanoid" id="A0A1U8DJG9"/>
<dbReference type="SUPFAM" id="SSF47986">
    <property type="entry name" value="DEATH domain"/>
    <property type="match status" value="1"/>
</dbReference>
<feature type="disulfide bond" evidence="9">
    <location>
        <begin position="133"/>
        <end position="151"/>
    </location>
</feature>
<dbReference type="GO" id="GO:0043065">
    <property type="term" value="P:positive regulation of apoptotic process"/>
    <property type="evidence" value="ECO:0007669"/>
    <property type="project" value="TreeGrafter"/>
</dbReference>
<dbReference type="PROSITE" id="PS50017">
    <property type="entry name" value="DEATH_DOMAIN"/>
    <property type="match status" value="1"/>
</dbReference>
<dbReference type="GO" id="GO:0004888">
    <property type="term" value="F:transmembrane signaling receptor activity"/>
    <property type="evidence" value="ECO:0007669"/>
    <property type="project" value="UniProtKB-ARBA"/>
</dbReference>
<dbReference type="PANTHER" id="PTHR46330">
    <property type="entry name" value="TUMOR NECROSIS FACTOR RECEPTOR SUPERFAMILY MEMBER 10B"/>
    <property type="match status" value="1"/>
</dbReference>
<dbReference type="SMART" id="SM00208">
    <property type="entry name" value="TNFR"/>
    <property type="match status" value="3"/>
</dbReference>
<feature type="transmembrane region" description="Helical" evidence="10">
    <location>
        <begin position="165"/>
        <end position="187"/>
    </location>
</feature>
<evidence type="ECO:0000256" key="4">
    <source>
        <dbReference type="ARBA" id="ARBA00022737"/>
    </source>
</evidence>
<organism evidence="13 14">
    <name type="scientific">Alligator sinensis</name>
    <name type="common">Chinese alligator</name>
    <dbReference type="NCBI Taxonomy" id="38654"/>
    <lineage>
        <taxon>Eukaryota</taxon>
        <taxon>Metazoa</taxon>
        <taxon>Chordata</taxon>
        <taxon>Craniata</taxon>
        <taxon>Vertebrata</taxon>
        <taxon>Euteleostomi</taxon>
        <taxon>Archelosauria</taxon>
        <taxon>Archosauria</taxon>
        <taxon>Crocodylia</taxon>
        <taxon>Alligatoridae</taxon>
        <taxon>Alligatorinae</taxon>
        <taxon>Alligator</taxon>
    </lineage>
</organism>
<dbReference type="InterPro" id="IPR000488">
    <property type="entry name" value="Death_dom"/>
</dbReference>
<dbReference type="Gene3D" id="2.10.50.10">
    <property type="entry name" value="Tumor Necrosis Factor Receptor, subunit A, domain 2"/>
    <property type="match status" value="3"/>
</dbReference>
<dbReference type="RefSeq" id="XP_014377879.2">
    <property type="nucleotide sequence ID" value="XM_014522393.2"/>
</dbReference>
<feature type="repeat" description="TNFR-Cys" evidence="9">
    <location>
        <begin position="68"/>
        <end position="109"/>
    </location>
</feature>
<gene>
    <name evidence="14" type="primary">TNFRSF10B</name>
</gene>
<evidence type="ECO:0000256" key="2">
    <source>
        <dbReference type="ARBA" id="ARBA00022703"/>
    </source>
</evidence>
<dbReference type="CDD" id="cd08315">
    <property type="entry name" value="Death_TRAILR_DR4_DR5"/>
    <property type="match status" value="1"/>
</dbReference>
<evidence type="ECO:0000256" key="8">
    <source>
        <dbReference type="ARBA" id="ARBA00023180"/>
    </source>
</evidence>
<keyword evidence="10" id="KW-1133">Transmembrane helix</keyword>
<dbReference type="KEGG" id="asn:102378076"/>
<keyword evidence="5 10" id="KW-0472">Membrane</keyword>
<keyword evidence="3" id="KW-0732">Signal</keyword>
<dbReference type="GO" id="GO:0036462">
    <property type="term" value="P:TRAIL-activated apoptotic signaling pathway"/>
    <property type="evidence" value="ECO:0007669"/>
    <property type="project" value="TreeGrafter"/>
</dbReference>